<reference evidence="3 4" key="1">
    <citation type="journal article" date="2016" name="Genome Announc.">
        <title>Draft Genome Sequence of Paenibacillus amylolyticus Heshi-A3, Isolated from Fermented Rice Bran in a Japanese Fermented Seafood Dish.</title>
        <authorList>
            <person name="Akuzawa S."/>
            <person name="Nagaoka J."/>
            <person name="Kanekatsu M."/>
            <person name="Kubota E."/>
            <person name="Ohtake R."/>
            <person name="Suzuki T."/>
            <person name="Kanesaki Y."/>
        </authorList>
    </citation>
    <scope>NUCLEOTIDE SEQUENCE [LARGE SCALE GENOMIC DNA]</scope>
    <source>
        <strain evidence="3 4">Heshi-A3</strain>
    </source>
</reference>
<accession>A0A100VSU6</accession>
<protein>
    <recommendedName>
        <fullName evidence="2">F5/8 type C domain-containing protein</fullName>
    </recommendedName>
</protein>
<sequence length="795" mass="82796">MAIYSGKSTLHDYLMGEDIPNGTHILEVNGVNIDIEMCNYLDDFEVDTQAVENIVPVLSSNTANVNFKASASSEYNVSPGYLAWRAFVGGVNGTLCWATAQFNTTGWLQMTMIAARRVSLYYLCGQTGRPQGSPKNWTFEASDDGEKWTVIDTRENVTGWVDNTWKGFAVPVENIGLYKMYRLNVTANNGDTSFLTIGAMQLIDSFGDETPDSKMLVLKFHKNLTVNAGATLIPRVRKKGMTIYVGGKLTNKGTISMSAKGAISTGQNVYLYQNNDGSFEYVPAVGAVGGTSVTGGAQSVTNTGRTGAVGTSRRTGGGGSGGGGMSNPHTGTFITGRGGTGTSYSGGAGGGGAWCYSGNAWAGAGSDIGGAGGNAASTYGTSRPVGGGAGNGGGTALGGFAGGAGTGGLLIIYATTFDNTGTVVSVGSVGGAGGNGGGGSSGGGSINVFYTTLVNRGTTNANGGAAATAGSTGGAGTITFSLMENTTRFDGGLDVTSTHTNDVLLSGIINDTMGLDIQYRITVNDDQVFPQSGFTDLAPRDLHVRYDIANSLLRYGTNTVRLFVRNSNGRVSVYVYTVALESVEPSITASMIGMRLDVVVEDPEMDRVRIQVILNGVSIYPEHGGYTELTESPLVYGRTLYSNEVVVGAENTVEVLAMDSYGAKTSTSLPFTGSYSGVMFSDENGVFYSDDLGNVLSYLNIGWLAFGETSPVHAINVINRTGTTLGGFALSSNMDELPADVAIEFSLSNEPFTPSAYISYSEALSHEDVATFYVRMVAGTGGDTGVGEFEIAIYY</sequence>
<dbReference type="Gene3D" id="2.60.120.260">
    <property type="entry name" value="Galactose-binding domain-like"/>
    <property type="match status" value="1"/>
</dbReference>
<reference evidence="4" key="2">
    <citation type="submission" date="2016-01" db="EMBL/GenBank/DDBJ databases">
        <title>Draft Genome Sequence of Paenibacillus amylolyticus Heshi-A3 that Was Isolated from Fermented Rice Bran with Aging Salted Mackerel, Which Was Named Heshiko as Traditional Fermented Seafood in Japan.</title>
        <authorList>
            <person name="Akuzawa S."/>
            <person name="Nakagawa J."/>
            <person name="Kanekatsu T."/>
            <person name="Kubota E."/>
            <person name="Ohtake R."/>
            <person name="Suzuki T."/>
            <person name="Kanesaki Y."/>
        </authorList>
    </citation>
    <scope>NUCLEOTIDE SEQUENCE [LARGE SCALE GENOMIC DNA]</scope>
    <source>
        <strain evidence="4">Heshi-A3</strain>
    </source>
</reference>
<evidence type="ECO:0000313" key="3">
    <source>
        <dbReference type="EMBL" id="GAS85161.1"/>
    </source>
</evidence>
<dbReference type="PROSITE" id="PS50022">
    <property type="entry name" value="FA58C_3"/>
    <property type="match status" value="1"/>
</dbReference>
<dbReference type="Proteomes" id="UP000069697">
    <property type="component" value="Unassembled WGS sequence"/>
</dbReference>
<feature type="domain" description="F5/8 type C" evidence="2">
    <location>
        <begin position="53"/>
        <end position="151"/>
    </location>
</feature>
<evidence type="ECO:0000259" key="2">
    <source>
        <dbReference type="PROSITE" id="PS50022"/>
    </source>
</evidence>
<gene>
    <name evidence="3" type="ORF">PAHA3_5282</name>
</gene>
<proteinExistence type="predicted"/>
<dbReference type="EMBL" id="BCNV01000007">
    <property type="protein sequence ID" value="GAS85161.1"/>
    <property type="molecule type" value="Genomic_DNA"/>
</dbReference>
<dbReference type="AlphaFoldDB" id="A0A100VSU6"/>
<dbReference type="InterPro" id="IPR008979">
    <property type="entry name" value="Galactose-bd-like_sf"/>
</dbReference>
<organism evidence="3 4">
    <name type="scientific">Paenibacillus amylolyticus</name>
    <dbReference type="NCBI Taxonomy" id="1451"/>
    <lineage>
        <taxon>Bacteria</taxon>
        <taxon>Bacillati</taxon>
        <taxon>Bacillota</taxon>
        <taxon>Bacilli</taxon>
        <taxon>Bacillales</taxon>
        <taxon>Paenibacillaceae</taxon>
        <taxon>Paenibacillus</taxon>
    </lineage>
</organism>
<dbReference type="SUPFAM" id="SSF49785">
    <property type="entry name" value="Galactose-binding domain-like"/>
    <property type="match status" value="1"/>
</dbReference>
<comment type="caution">
    <text evidence="3">The sequence shown here is derived from an EMBL/GenBank/DDBJ whole genome shotgun (WGS) entry which is preliminary data.</text>
</comment>
<feature type="region of interest" description="Disordered" evidence="1">
    <location>
        <begin position="296"/>
        <end position="328"/>
    </location>
</feature>
<evidence type="ECO:0000313" key="4">
    <source>
        <dbReference type="Proteomes" id="UP000069697"/>
    </source>
</evidence>
<dbReference type="InterPro" id="IPR000421">
    <property type="entry name" value="FA58C"/>
</dbReference>
<evidence type="ECO:0000256" key="1">
    <source>
        <dbReference type="SAM" id="MobiDB-lite"/>
    </source>
</evidence>
<feature type="compositionally biased region" description="Gly residues" evidence="1">
    <location>
        <begin position="315"/>
        <end position="325"/>
    </location>
</feature>
<name>A0A100VSU6_PAEAM</name>
<feature type="compositionally biased region" description="Low complexity" evidence="1">
    <location>
        <begin position="296"/>
        <end position="314"/>
    </location>
</feature>